<protein>
    <submittedName>
        <fullName evidence="1">Uncharacterized protein</fullName>
    </submittedName>
</protein>
<sequence length="451" mass="50737">MERRSILMLPWLAHGHVSPYLQLSNRLAASGFLVYFCSTPACLEPVCDSLRRLSPSIVPVELDLPCSNFPELPPHYHTTRDLPPHLMSTLKTAFDASRPHFYHILESFRPNLVIYDFLQPWAAAVAAEARISSVVFLTTGGAASSFMSHCIERSSAEYPFPSLNMPESESGRILDFLGYVANGMTNGERYKACIEQSTEIVLVRTSRVIENKYVEHLSKIVGKEVVTVGPLLQDPGGRSETDEDRAIMDWLSKKEEASVVFVSFGTEYFLSKDEREEIAHGLEWSGVGFIWVVRFHVEERKYLASLDDALPKGFQIRVKDRGMVVENWAPQREILKSPSVGGFVSHCGWSSTLEAIEAGVPIVAMPMQLDQTMNARVVADIGAGVEVRNASEPERCRYEREEIARAVREIVTTGRGKEMRRKVKELGRTMKEEDEHEMESVVAKLNQLMRS</sequence>
<accession>A0ACB9RZ90</accession>
<dbReference type="EMBL" id="CM042882">
    <property type="protein sequence ID" value="KAI4383762.1"/>
    <property type="molecule type" value="Genomic_DNA"/>
</dbReference>
<evidence type="ECO:0000313" key="2">
    <source>
        <dbReference type="Proteomes" id="UP001057402"/>
    </source>
</evidence>
<comment type="caution">
    <text evidence="1">The sequence shown here is derived from an EMBL/GenBank/DDBJ whole genome shotgun (WGS) entry which is preliminary data.</text>
</comment>
<name>A0ACB9RZ90_9MYRT</name>
<reference evidence="2" key="1">
    <citation type="journal article" date="2023" name="Front. Plant Sci.">
        <title>Chromosomal-level genome assembly of Melastoma candidum provides insights into trichome evolution.</title>
        <authorList>
            <person name="Zhong Y."/>
            <person name="Wu W."/>
            <person name="Sun C."/>
            <person name="Zou P."/>
            <person name="Liu Y."/>
            <person name="Dai S."/>
            <person name="Zhou R."/>
        </authorList>
    </citation>
    <scope>NUCLEOTIDE SEQUENCE [LARGE SCALE GENOMIC DNA]</scope>
</reference>
<evidence type="ECO:0000313" key="1">
    <source>
        <dbReference type="EMBL" id="KAI4383762.1"/>
    </source>
</evidence>
<gene>
    <name evidence="1" type="ORF">MLD38_009564</name>
</gene>
<proteinExistence type="predicted"/>
<organism evidence="1 2">
    <name type="scientific">Melastoma candidum</name>
    <dbReference type="NCBI Taxonomy" id="119954"/>
    <lineage>
        <taxon>Eukaryota</taxon>
        <taxon>Viridiplantae</taxon>
        <taxon>Streptophyta</taxon>
        <taxon>Embryophyta</taxon>
        <taxon>Tracheophyta</taxon>
        <taxon>Spermatophyta</taxon>
        <taxon>Magnoliopsida</taxon>
        <taxon>eudicotyledons</taxon>
        <taxon>Gunneridae</taxon>
        <taxon>Pentapetalae</taxon>
        <taxon>rosids</taxon>
        <taxon>malvids</taxon>
        <taxon>Myrtales</taxon>
        <taxon>Melastomataceae</taxon>
        <taxon>Melastomatoideae</taxon>
        <taxon>Melastomateae</taxon>
        <taxon>Melastoma</taxon>
    </lineage>
</organism>
<keyword evidence="2" id="KW-1185">Reference proteome</keyword>
<dbReference type="Proteomes" id="UP001057402">
    <property type="component" value="Chromosome 3"/>
</dbReference>